<organism evidence="1 2">
    <name type="scientific">Candidatus Buchananbacteria bacterium RIFCSPHIGHO2_01_FULL_46_12</name>
    <dbReference type="NCBI Taxonomy" id="1797536"/>
    <lineage>
        <taxon>Bacteria</taxon>
        <taxon>Candidatus Buchananiibacteriota</taxon>
    </lineage>
</organism>
<dbReference type="Proteomes" id="UP000178432">
    <property type="component" value="Unassembled WGS sequence"/>
</dbReference>
<dbReference type="AlphaFoldDB" id="A0A1G1Y9D0"/>
<gene>
    <name evidence="1" type="ORF">A2663_01850</name>
</gene>
<comment type="caution">
    <text evidence="1">The sequence shown here is derived from an EMBL/GenBank/DDBJ whole genome shotgun (WGS) entry which is preliminary data.</text>
</comment>
<proteinExistence type="predicted"/>
<name>A0A1G1Y9D0_9BACT</name>
<evidence type="ECO:0000313" key="1">
    <source>
        <dbReference type="EMBL" id="OGY48932.1"/>
    </source>
</evidence>
<accession>A0A1G1Y9D0</accession>
<reference evidence="1 2" key="1">
    <citation type="journal article" date="2016" name="Nat. Commun.">
        <title>Thousands of microbial genomes shed light on interconnected biogeochemical processes in an aquifer system.</title>
        <authorList>
            <person name="Anantharaman K."/>
            <person name="Brown C.T."/>
            <person name="Hug L.A."/>
            <person name="Sharon I."/>
            <person name="Castelle C.J."/>
            <person name="Probst A.J."/>
            <person name="Thomas B.C."/>
            <person name="Singh A."/>
            <person name="Wilkins M.J."/>
            <person name="Karaoz U."/>
            <person name="Brodie E.L."/>
            <person name="Williams K.H."/>
            <person name="Hubbard S.S."/>
            <person name="Banfield J.F."/>
        </authorList>
    </citation>
    <scope>NUCLEOTIDE SEQUENCE [LARGE SCALE GENOMIC DNA]</scope>
</reference>
<dbReference type="EMBL" id="MHIF01000007">
    <property type="protein sequence ID" value="OGY48932.1"/>
    <property type="molecule type" value="Genomic_DNA"/>
</dbReference>
<protein>
    <submittedName>
        <fullName evidence="1">Uncharacterized protein</fullName>
    </submittedName>
</protein>
<sequence>MRVIVRPEGKKITYYLDDEDEKSQRLIPLGFMPNPKAANEGDKRRLAMLAALTAPASIFEEAGKNFEFGLTAMAKALGHDKLEIRRE</sequence>
<evidence type="ECO:0000313" key="2">
    <source>
        <dbReference type="Proteomes" id="UP000178432"/>
    </source>
</evidence>